<accession>A0A5N6XMN7</accession>
<protein>
    <submittedName>
        <fullName evidence="2">Uncharacterized protein</fullName>
    </submittedName>
</protein>
<feature type="region of interest" description="Disordered" evidence="1">
    <location>
        <begin position="178"/>
        <end position="203"/>
    </location>
</feature>
<proteinExistence type="predicted"/>
<gene>
    <name evidence="2" type="ORF">BDV39DRAFT_199851</name>
</gene>
<dbReference type="AlphaFoldDB" id="A0A5N6XMN7"/>
<organism evidence="2 3">
    <name type="scientific">Aspergillus sergii</name>
    <dbReference type="NCBI Taxonomy" id="1034303"/>
    <lineage>
        <taxon>Eukaryota</taxon>
        <taxon>Fungi</taxon>
        <taxon>Dikarya</taxon>
        <taxon>Ascomycota</taxon>
        <taxon>Pezizomycotina</taxon>
        <taxon>Eurotiomycetes</taxon>
        <taxon>Eurotiomycetidae</taxon>
        <taxon>Eurotiales</taxon>
        <taxon>Aspergillaceae</taxon>
        <taxon>Aspergillus</taxon>
        <taxon>Aspergillus subgen. Circumdati</taxon>
    </lineage>
</organism>
<evidence type="ECO:0000256" key="1">
    <source>
        <dbReference type="SAM" id="MobiDB-lite"/>
    </source>
</evidence>
<keyword evidence="3" id="KW-1185">Reference proteome</keyword>
<reference evidence="3" key="1">
    <citation type="submission" date="2019-04" db="EMBL/GenBank/DDBJ databases">
        <title>Friends and foes A comparative genomics studyof 23 Aspergillus species from section Flavi.</title>
        <authorList>
            <consortium name="DOE Joint Genome Institute"/>
            <person name="Kjaerbolling I."/>
            <person name="Vesth T."/>
            <person name="Frisvad J.C."/>
            <person name="Nybo J.L."/>
            <person name="Theobald S."/>
            <person name="Kildgaard S."/>
            <person name="Isbrandt T."/>
            <person name="Kuo A."/>
            <person name="Sato A."/>
            <person name="Lyhne E.K."/>
            <person name="Kogle M.E."/>
            <person name="Wiebenga A."/>
            <person name="Kun R.S."/>
            <person name="Lubbers R.J."/>
            <person name="Makela M.R."/>
            <person name="Barry K."/>
            <person name="Chovatia M."/>
            <person name="Clum A."/>
            <person name="Daum C."/>
            <person name="Haridas S."/>
            <person name="He G."/>
            <person name="LaButti K."/>
            <person name="Lipzen A."/>
            <person name="Mondo S."/>
            <person name="Riley R."/>
            <person name="Salamov A."/>
            <person name="Simmons B.A."/>
            <person name="Magnuson J.K."/>
            <person name="Henrissat B."/>
            <person name="Mortensen U.H."/>
            <person name="Larsen T.O."/>
            <person name="Devries R.P."/>
            <person name="Grigoriev I.V."/>
            <person name="Machida M."/>
            <person name="Baker S.E."/>
            <person name="Andersen M.R."/>
        </authorList>
    </citation>
    <scope>NUCLEOTIDE SEQUENCE [LARGE SCALE GENOMIC DNA]</scope>
    <source>
        <strain evidence="3">CBS 130017</strain>
    </source>
</reference>
<feature type="compositionally biased region" description="Polar residues" evidence="1">
    <location>
        <begin position="187"/>
        <end position="203"/>
    </location>
</feature>
<sequence length="370" mass="39972">MDSRASNLSNLSSEKYGYDFVVATTQASINSDLRLFLSEEDQPVSYTCFCMDAKGNPTIMIGLEELLILTDGVNPFEIPKGTPYEDSRVQKLFGVRFDVGIKMQVGLPPGIAPRDLLPVISLGESASNVKFTMCCSQLTVVQLKPPSGYVPNGKWNVWSQPYGDPWYVQTKWTGRTDWGSLGPATEKTASGSASNPAEGQTSGSQLLAGHFRTHASELRILGDSPPFDATDNVIDDLLTALSNEGQVLGTTYTQLQELAKDFSSMNLEDVLKRLAGILGDVVLSSARVVVDALLDVLHDMASAAVTLLDTKIHIPVISDILNAIGVPDLSFLDLFTWIAVVAYTVVYKIGKSEAPFPDSNEVQTIISATS</sequence>
<dbReference type="Proteomes" id="UP000325945">
    <property type="component" value="Unassembled WGS sequence"/>
</dbReference>
<evidence type="ECO:0000313" key="3">
    <source>
        <dbReference type="Proteomes" id="UP000325945"/>
    </source>
</evidence>
<dbReference type="EMBL" id="ML741764">
    <property type="protein sequence ID" value="KAE8332850.1"/>
    <property type="molecule type" value="Genomic_DNA"/>
</dbReference>
<evidence type="ECO:0000313" key="2">
    <source>
        <dbReference type="EMBL" id="KAE8332850.1"/>
    </source>
</evidence>
<name>A0A5N6XMN7_9EURO</name>